<sequence length="83" mass="9046">MPRESGHQILLPVSSDPALSHLCWCIKSFRFSLATGACKVIHSSWWLALSIGSPAGIKNSALLPVHLHTESEHLILVHGSPNR</sequence>
<proteinExistence type="predicted"/>
<name>A0A0A9BK27_ARUDO</name>
<dbReference type="EMBL" id="GBRH01233556">
    <property type="protein sequence ID" value="JAD64339.1"/>
    <property type="molecule type" value="Transcribed_RNA"/>
</dbReference>
<reference evidence="1" key="2">
    <citation type="journal article" date="2015" name="Data Brief">
        <title>Shoot transcriptome of the giant reed, Arundo donax.</title>
        <authorList>
            <person name="Barrero R.A."/>
            <person name="Guerrero F.D."/>
            <person name="Moolhuijzen P."/>
            <person name="Goolsby J.A."/>
            <person name="Tidwell J."/>
            <person name="Bellgard S.E."/>
            <person name="Bellgard M.I."/>
        </authorList>
    </citation>
    <scope>NUCLEOTIDE SEQUENCE</scope>
    <source>
        <tissue evidence="1">Shoot tissue taken approximately 20 cm above the soil surface</tissue>
    </source>
</reference>
<organism evidence="1">
    <name type="scientific">Arundo donax</name>
    <name type="common">Giant reed</name>
    <name type="synonym">Donax arundinaceus</name>
    <dbReference type="NCBI Taxonomy" id="35708"/>
    <lineage>
        <taxon>Eukaryota</taxon>
        <taxon>Viridiplantae</taxon>
        <taxon>Streptophyta</taxon>
        <taxon>Embryophyta</taxon>
        <taxon>Tracheophyta</taxon>
        <taxon>Spermatophyta</taxon>
        <taxon>Magnoliopsida</taxon>
        <taxon>Liliopsida</taxon>
        <taxon>Poales</taxon>
        <taxon>Poaceae</taxon>
        <taxon>PACMAD clade</taxon>
        <taxon>Arundinoideae</taxon>
        <taxon>Arundineae</taxon>
        <taxon>Arundo</taxon>
    </lineage>
</organism>
<accession>A0A0A9BK27</accession>
<dbReference type="AlphaFoldDB" id="A0A0A9BK27"/>
<protein>
    <submittedName>
        <fullName evidence="1">Uncharacterized protein</fullName>
    </submittedName>
</protein>
<reference evidence="1" key="1">
    <citation type="submission" date="2014-09" db="EMBL/GenBank/DDBJ databases">
        <authorList>
            <person name="Magalhaes I.L.F."/>
            <person name="Oliveira U."/>
            <person name="Santos F.R."/>
            <person name="Vidigal T.H.D.A."/>
            <person name="Brescovit A.D."/>
            <person name="Santos A.J."/>
        </authorList>
    </citation>
    <scope>NUCLEOTIDE SEQUENCE</scope>
    <source>
        <tissue evidence="1">Shoot tissue taken approximately 20 cm above the soil surface</tissue>
    </source>
</reference>
<evidence type="ECO:0000313" key="1">
    <source>
        <dbReference type="EMBL" id="JAD64339.1"/>
    </source>
</evidence>